<dbReference type="KEGG" id="spar:SPRG_10753"/>
<dbReference type="AlphaFoldDB" id="A0A067C339"/>
<dbReference type="Proteomes" id="UP000030745">
    <property type="component" value="Unassembled WGS sequence"/>
</dbReference>
<sequence>MRERLWRLIDVNGIDSLVTSSAAYDCTKQCAFIWTKPTRRSTCDGPSQGQGSTETEIMWCMLTRRVPVQHSPSLSSKVLTRRSPWWVSYPQKILCNTKYRLHHSFQSLAPDVLLALGYFYPRPKARRLRLA</sequence>
<organism evidence="1 2">
    <name type="scientific">Saprolegnia parasitica (strain CBS 223.65)</name>
    <dbReference type="NCBI Taxonomy" id="695850"/>
    <lineage>
        <taxon>Eukaryota</taxon>
        <taxon>Sar</taxon>
        <taxon>Stramenopiles</taxon>
        <taxon>Oomycota</taxon>
        <taxon>Saprolegniomycetes</taxon>
        <taxon>Saprolegniales</taxon>
        <taxon>Saprolegniaceae</taxon>
        <taxon>Saprolegnia</taxon>
    </lineage>
</organism>
<accession>A0A067C339</accession>
<gene>
    <name evidence="1" type="ORF">SPRG_10753</name>
</gene>
<reference evidence="1 2" key="1">
    <citation type="journal article" date="2013" name="PLoS Genet.">
        <title>Distinctive expansion of potential virulence genes in the genome of the oomycete fish pathogen Saprolegnia parasitica.</title>
        <authorList>
            <person name="Jiang R.H."/>
            <person name="de Bruijn I."/>
            <person name="Haas B.J."/>
            <person name="Belmonte R."/>
            <person name="Lobach L."/>
            <person name="Christie J."/>
            <person name="van den Ackerveken G."/>
            <person name="Bottin A."/>
            <person name="Bulone V."/>
            <person name="Diaz-Moreno S.M."/>
            <person name="Dumas B."/>
            <person name="Fan L."/>
            <person name="Gaulin E."/>
            <person name="Govers F."/>
            <person name="Grenville-Briggs L.J."/>
            <person name="Horner N.R."/>
            <person name="Levin J.Z."/>
            <person name="Mammella M."/>
            <person name="Meijer H.J."/>
            <person name="Morris P."/>
            <person name="Nusbaum C."/>
            <person name="Oome S."/>
            <person name="Phillips A.J."/>
            <person name="van Rooyen D."/>
            <person name="Rzeszutek E."/>
            <person name="Saraiva M."/>
            <person name="Secombes C.J."/>
            <person name="Seidl M.F."/>
            <person name="Snel B."/>
            <person name="Stassen J.H."/>
            <person name="Sykes S."/>
            <person name="Tripathy S."/>
            <person name="van den Berg H."/>
            <person name="Vega-Arreguin J.C."/>
            <person name="Wawra S."/>
            <person name="Young S.K."/>
            <person name="Zeng Q."/>
            <person name="Dieguez-Uribeondo J."/>
            <person name="Russ C."/>
            <person name="Tyler B.M."/>
            <person name="van West P."/>
        </authorList>
    </citation>
    <scope>NUCLEOTIDE SEQUENCE [LARGE SCALE GENOMIC DNA]</scope>
    <source>
        <strain evidence="1 2">CBS 223.65</strain>
    </source>
</reference>
<dbReference type="OrthoDB" id="10374782at2759"/>
<dbReference type="GeneID" id="24132847"/>
<protein>
    <submittedName>
        <fullName evidence="1">Uncharacterized protein</fullName>
    </submittedName>
</protein>
<proteinExistence type="predicted"/>
<name>A0A067C339_SAPPC</name>
<keyword evidence="2" id="KW-1185">Reference proteome</keyword>
<evidence type="ECO:0000313" key="1">
    <source>
        <dbReference type="EMBL" id="KDO23560.1"/>
    </source>
</evidence>
<dbReference type="VEuPathDB" id="FungiDB:SPRG_10753"/>
<dbReference type="RefSeq" id="XP_012205710.1">
    <property type="nucleotide sequence ID" value="XM_012350320.1"/>
</dbReference>
<dbReference type="EMBL" id="KK583252">
    <property type="protein sequence ID" value="KDO23560.1"/>
    <property type="molecule type" value="Genomic_DNA"/>
</dbReference>
<evidence type="ECO:0000313" key="2">
    <source>
        <dbReference type="Proteomes" id="UP000030745"/>
    </source>
</evidence>